<evidence type="ECO:0000256" key="1">
    <source>
        <dbReference type="SAM" id="Phobius"/>
    </source>
</evidence>
<dbReference type="EnsemblMetazoa" id="GPAI012221-RA">
    <property type="protein sequence ID" value="GPAI012221-PA"/>
    <property type="gene ID" value="GPAI012221"/>
</dbReference>
<feature type="transmembrane region" description="Helical" evidence="1">
    <location>
        <begin position="20"/>
        <end position="42"/>
    </location>
</feature>
<dbReference type="VEuPathDB" id="VectorBase:GPAI012221"/>
<dbReference type="Proteomes" id="UP000092445">
    <property type="component" value="Unassembled WGS sequence"/>
</dbReference>
<reference evidence="3" key="1">
    <citation type="submission" date="2014-03" db="EMBL/GenBank/DDBJ databases">
        <authorList>
            <person name="Aksoy S."/>
            <person name="Warren W."/>
            <person name="Wilson R.K."/>
        </authorList>
    </citation>
    <scope>NUCLEOTIDE SEQUENCE [LARGE SCALE GENOMIC DNA]</scope>
    <source>
        <strain evidence="3">IAEA</strain>
    </source>
</reference>
<evidence type="ECO:0000313" key="2">
    <source>
        <dbReference type="EnsemblMetazoa" id="GPAI012221-PA"/>
    </source>
</evidence>
<keyword evidence="1" id="KW-1133">Transmembrane helix</keyword>
<keyword evidence="1" id="KW-0472">Membrane</keyword>
<protein>
    <submittedName>
        <fullName evidence="2">Uncharacterized protein</fullName>
    </submittedName>
</protein>
<reference evidence="2" key="2">
    <citation type="submission" date="2020-05" db="UniProtKB">
        <authorList>
            <consortium name="EnsemblMetazoa"/>
        </authorList>
    </citation>
    <scope>IDENTIFICATION</scope>
    <source>
        <strain evidence="2">IAEA</strain>
    </source>
</reference>
<organism evidence="2 3">
    <name type="scientific">Glossina pallidipes</name>
    <name type="common">Tsetse fly</name>
    <dbReference type="NCBI Taxonomy" id="7398"/>
    <lineage>
        <taxon>Eukaryota</taxon>
        <taxon>Metazoa</taxon>
        <taxon>Ecdysozoa</taxon>
        <taxon>Arthropoda</taxon>
        <taxon>Hexapoda</taxon>
        <taxon>Insecta</taxon>
        <taxon>Pterygota</taxon>
        <taxon>Neoptera</taxon>
        <taxon>Endopterygota</taxon>
        <taxon>Diptera</taxon>
        <taxon>Brachycera</taxon>
        <taxon>Muscomorpha</taxon>
        <taxon>Hippoboscoidea</taxon>
        <taxon>Glossinidae</taxon>
        <taxon>Glossina</taxon>
    </lineage>
</organism>
<dbReference type="AlphaFoldDB" id="A0A1A9ZEI1"/>
<keyword evidence="3" id="KW-1185">Reference proteome</keyword>
<name>A0A1A9ZEI1_GLOPL</name>
<sequence>MPVCNIQSVLMASNTLMNVIGLALKYFSPTIHFAIFATLLYLRVQSKHLYYCATAPACTASMDPKNLKHIPQFTTIRLNIVRALPLHSIIAAVAAGVRALSKTDAQLNSILNSIQFI</sequence>
<evidence type="ECO:0000313" key="3">
    <source>
        <dbReference type="Proteomes" id="UP000092445"/>
    </source>
</evidence>
<proteinExistence type="predicted"/>
<accession>A0A1A9ZEI1</accession>
<keyword evidence="1" id="KW-0812">Transmembrane</keyword>